<feature type="chain" id="PRO_5045644288" description="DUF5640 domain-containing protein" evidence="1">
    <location>
        <begin position="20"/>
        <end position="113"/>
    </location>
</feature>
<evidence type="ECO:0000256" key="1">
    <source>
        <dbReference type="SAM" id="SignalP"/>
    </source>
</evidence>
<keyword evidence="3" id="KW-1185">Reference proteome</keyword>
<gene>
    <name evidence="2" type="ORF">OWO77_09445</name>
</gene>
<sequence>MKNLLGVCLVLVLLLAACGKNVDGTYSNKDISITANSETGEATLHMDALESGGLFDIGANDGTLDGKVNSDDKVMTFKTEDGQDLQLNYKVKGDKLIIDSPGNGDEEVELTKE</sequence>
<feature type="signal peptide" evidence="1">
    <location>
        <begin position="1"/>
        <end position="19"/>
    </location>
</feature>
<name>A0ABT7HYF4_MAMSC</name>
<proteinExistence type="predicted"/>
<evidence type="ECO:0000313" key="3">
    <source>
        <dbReference type="Proteomes" id="UP001176210"/>
    </source>
</evidence>
<accession>A0ABT7HYF4</accession>
<reference evidence="2" key="2">
    <citation type="journal article" date="2023" name="Vet. Microbiol.">
        <title>Emergence of livestock-associated Mammaliicoccus sciuri ST71 co-harbouring mecA and mecC genes in Brazil.</title>
        <authorList>
            <person name="de Moura G.S."/>
            <person name="de Carvalho E."/>
            <person name="Ramos Sanchez E.M."/>
            <person name="Sellera F.P."/>
            <person name="Marques M.F.S."/>
            <person name="Heinemann M.B."/>
            <person name="De Vliegher S."/>
            <person name="Souza F.N."/>
            <person name="Mota R.A."/>
        </authorList>
    </citation>
    <scope>NUCLEOTIDE SEQUENCE</scope>
    <source>
        <strain evidence="2">BR656</strain>
    </source>
</reference>
<dbReference type="PROSITE" id="PS51257">
    <property type="entry name" value="PROKAR_LIPOPROTEIN"/>
    <property type="match status" value="1"/>
</dbReference>
<organism evidence="2 3">
    <name type="scientific">Mammaliicoccus sciuri</name>
    <name type="common">Staphylococcus sciuri</name>
    <dbReference type="NCBI Taxonomy" id="1296"/>
    <lineage>
        <taxon>Bacteria</taxon>
        <taxon>Bacillati</taxon>
        <taxon>Bacillota</taxon>
        <taxon>Bacilli</taxon>
        <taxon>Bacillales</taxon>
        <taxon>Staphylococcaceae</taxon>
        <taxon>Mammaliicoccus</taxon>
    </lineage>
</organism>
<dbReference type="RefSeq" id="WP_285369610.1">
    <property type="nucleotide sequence ID" value="NZ_JAPNQM010000004.1"/>
</dbReference>
<evidence type="ECO:0008006" key="4">
    <source>
        <dbReference type="Google" id="ProtNLM"/>
    </source>
</evidence>
<dbReference type="Proteomes" id="UP001176210">
    <property type="component" value="Unassembled WGS sequence"/>
</dbReference>
<dbReference type="EMBL" id="JAPNQM010000004">
    <property type="protein sequence ID" value="MDL0117186.1"/>
    <property type="molecule type" value="Genomic_DNA"/>
</dbReference>
<reference evidence="2" key="1">
    <citation type="submission" date="2022-09" db="EMBL/GenBank/DDBJ databases">
        <authorList>
            <person name="De Moura G.S."/>
            <person name="Carvalho E."/>
            <person name="Ramos Sanchez E.M."/>
            <person name="Sellera F.P."/>
            <person name="Marques M.F.S."/>
            <person name="Heinemann M.B."/>
            <person name="De Vliegher S."/>
            <person name="Souza F.N."/>
            <person name="Mota R.A."/>
        </authorList>
    </citation>
    <scope>NUCLEOTIDE SEQUENCE</scope>
    <source>
        <strain evidence="2">BR656</strain>
    </source>
</reference>
<protein>
    <recommendedName>
        <fullName evidence="4">DUF5640 domain-containing protein</fullName>
    </recommendedName>
</protein>
<evidence type="ECO:0000313" key="2">
    <source>
        <dbReference type="EMBL" id="MDL0117186.1"/>
    </source>
</evidence>
<comment type="caution">
    <text evidence="2">The sequence shown here is derived from an EMBL/GenBank/DDBJ whole genome shotgun (WGS) entry which is preliminary data.</text>
</comment>
<keyword evidence="1" id="KW-0732">Signal</keyword>